<protein>
    <submittedName>
        <fullName evidence="1">Sulfotransferase</fullName>
    </submittedName>
</protein>
<organism evidence="1 2">
    <name type="scientific">Funiculus sociatus GB2-A5</name>
    <dbReference type="NCBI Taxonomy" id="2933946"/>
    <lineage>
        <taxon>Bacteria</taxon>
        <taxon>Bacillati</taxon>
        <taxon>Cyanobacteriota</taxon>
        <taxon>Cyanophyceae</taxon>
        <taxon>Coleofasciculales</taxon>
        <taxon>Coleofasciculaceae</taxon>
        <taxon>Funiculus</taxon>
    </lineage>
</organism>
<dbReference type="Pfam" id="PF13469">
    <property type="entry name" value="Sulfotransfer_3"/>
    <property type="match status" value="1"/>
</dbReference>
<dbReference type="SUPFAM" id="SSF52540">
    <property type="entry name" value="P-loop containing nucleoside triphosphate hydrolases"/>
    <property type="match status" value="1"/>
</dbReference>
<keyword evidence="2" id="KW-1185">Reference proteome</keyword>
<accession>A0ABV0JPS5</accession>
<gene>
    <name evidence="1" type="ORF">NDI37_13220</name>
</gene>
<name>A0ABV0JPS5_9CYAN</name>
<evidence type="ECO:0000313" key="1">
    <source>
        <dbReference type="EMBL" id="MEP0865426.1"/>
    </source>
</evidence>
<dbReference type="Proteomes" id="UP001442494">
    <property type="component" value="Unassembled WGS sequence"/>
</dbReference>
<evidence type="ECO:0000313" key="2">
    <source>
        <dbReference type="Proteomes" id="UP001442494"/>
    </source>
</evidence>
<comment type="caution">
    <text evidence="1">The sequence shown here is derived from an EMBL/GenBank/DDBJ whole genome shotgun (WGS) entry which is preliminary data.</text>
</comment>
<reference evidence="1 2" key="1">
    <citation type="submission" date="2022-04" db="EMBL/GenBank/DDBJ databases">
        <title>Positive selection, recombination, and allopatry shape intraspecific diversity of widespread and dominant cyanobacteria.</title>
        <authorList>
            <person name="Wei J."/>
            <person name="Shu W."/>
            <person name="Hu C."/>
        </authorList>
    </citation>
    <scope>NUCLEOTIDE SEQUENCE [LARGE SCALE GENOMIC DNA]</scope>
    <source>
        <strain evidence="1 2">GB2-A5</strain>
    </source>
</reference>
<dbReference type="RefSeq" id="WP_190421371.1">
    <property type="nucleotide sequence ID" value="NZ_JAMPKK010000026.1"/>
</dbReference>
<sequence>MSQLFIILSPPRSFSSVVSTMIGQHPQLYGFPELHLFVGDTIDEVIKHHETRRRPEGPPGLLRTIAEIHSGAQTTSTVLKARLWLDERRDWPVKKLYDYMLEKISPQIGVEKSPITVVTRQFIERAYSCFPTANYLHLTRHPISARKSIIEMVERKRKATKVDPSSGIKLDPLRFWFNTHRNIMNFCNTLPLGQSIRIKGEDVLSEPDLYLPQIADWLGLRTDSEAIEAMKHPENSPYARVGPIMARGGNDVKFMHSPALRPGKIREPSLKDELEKGELKDIVDDEFAEKLINFAKQLGYR</sequence>
<dbReference type="InterPro" id="IPR027417">
    <property type="entry name" value="P-loop_NTPase"/>
</dbReference>
<dbReference type="EMBL" id="JAMPKK010000026">
    <property type="protein sequence ID" value="MEP0865426.1"/>
    <property type="molecule type" value="Genomic_DNA"/>
</dbReference>
<dbReference type="Gene3D" id="3.40.50.300">
    <property type="entry name" value="P-loop containing nucleotide triphosphate hydrolases"/>
    <property type="match status" value="1"/>
</dbReference>
<proteinExistence type="predicted"/>